<accession>A0A8I1JJA1</accession>
<organism evidence="1 2">
    <name type="scientific">Pseudomonas putida</name>
    <name type="common">Arthrobacter siderocapsulatus</name>
    <dbReference type="NCBI Taxonomy" id="303"/>
    <lineage>
        <taxon>Bacteria</taxon>
        <taxon>Pseudomonadati</taxon>
        <taxon>Pseudomonadota</taxon>
        <taxon>Gammaproteobacteria</taxon>
        <taxon>Pseudomonadales</taxon>
        <taxon>Pseudomonadaceae</taxon>
        <taxon>Pseudomonas</taxon>
    </lineage>
</organism>
<dbReference type="EMBL" id="JAEHTE010000023">
    <property type="protein sequence ID" value="MBI6885862.1"/>
    <property type="molecule type" value="Genomic_DNA"/>
</dbReference>
<proteinExistence type="predicted"/>
<dbReference type="Proteomes" id="UP000637061">
    <property type="component" value="Unassembled WGS sequence"/>
</dbReference>
<reference evidence="1" key="1">
    <citation type="submission" date="2020-12" db="EMBL/GenBank/DDBJ databases">
        <title>Enhanced detection system for hospital associated transmission using whole genome sequencing surveillance.</title>
        <authorList>
            <person name="Harrison L.H."/>
            <person name="Van Tyne D."/>
            <person name="Marsh J.W."/>
            <person name="Griffith M.P."/>
            <person name="Snyder D.J."/>
            <person name="Cooper V.S."/>
            <person name="Mustapha M."/>
        </authorList>
    </citation>
    <scope>NUCLEOTIDE SEQUENCE</scope>
    <source>
        <strain evidence="1">PSB00042</strain>
    </source>
</reference>
<protein>
    <submittedName>
        <fullName evidence="1">Uncharacterized protein</fullName>
    </submittedName>
</protein>
<dbReference type="RefSeq" id="WP_198747789.1">
    <property type="nucleotide sequence ID" value="NZ_JAEHTE010000023.1"/>
</dbReference>
<comment type="caution">
    <text evidence="1">The sequence shown here is derived from an EMBL/GenBank/DDBJ whole genome shotgun (WGS) entry which is preliminary data.</text>
</comment>
<sequence length="89" mass="9728">MSTAQNIESFVEALKESGVSINDEALLIKRLKEAKDVEMELIKIASNSTASKITFSANSNTLADKVSKAFLHNGFDGFAFHQFVGCLKM</sequence>
<name>A0A8I1JJA1_PSEPU</name>
<gene>
    <name evidence="1" type="ORF">JEU22_18300</name>
</gene>
<dbReference type="AlphaFoldDB" id="A0A8I1JJA1"/>
<evidence type="ECO:0000313" key="2">
    <source>
        <dbReference type="Proteomes" id="UP000637061"/>
    </source>
</evidence>
<evidence type="ECO:0000313" key="1">
    <source>
        <dbReference type="EMBL" id="MBI6885862.1"/>
    </source>
</evidence>